<keyword evidence="2" id="KW-1185">Reference proteome</keyword>
<reference evidence="1 2" key="1">
    <citation type="journal article" date="2022" name="Plant J.">
        <title>Chromosome-level genome of Camellia lanceoleosa provides a valuable resource for understanding genome evolution and self-incompatibility.</title>
        <authorList>
            <person name="Gong W."/>
            <person name="Xiao S."/>
            <person name="Wang L."/>
            <person name="Liao Z."/>
            <person name="Chang Y."/>
            <person name="Mo W."/>
            <person name="Hu G."/>
            <person name="Li W."/>
            <person name="Zhao G."/>
            <person name="Zhu H."/>
            <person name="Hu X."/>
            <person name="Ji K."/>
            <person name="Xiang X."/>
            <person name="Song Q."/>
            <person name="Yuan D."/>
            <person name="Jin S."/>
            <person name="Zhang L."/>
        </authorList>
    </citation>
    <scope>NUCLEOTIDE SEQUENCE [LARGE SCALE GENOMIC DNA]</scope>
    <source>
        <strain evidence="1">SQ_2022a</strain>
    </source>
</reference>
<accession>A0ACC0GQU1</accession>
<dbReference type="Proteomes" id="UP001060215">
    <property type="component" value="Chromosome 9"/>
</dbReference>
<evidence type="ECO:0000313" key="1">
    <source>
        <dbReference type="EMBL" id="KAI8003185.1"/>
    </source>
</evidence>
<sequence length="905" mass="99280">MEAAPPQYAKQRSYGGSPIEMMTRQQAASSQQHSNDNDNDRSSGELRALDCNLTSLCDHVQLEGFNNGSFSDILVHAMSSTYRLHRLILSRSSYFSVIKGAPWPKFHSGPRFAPCSVPGAPHFSEACVSSCALSLSPRRPWRLGALITFNNTAIVNLHLLYCPKNMLHGPWKEANAPTVTLHIDDKNVNGEAIAMALAYLYGHHPKLNDNNAFRVLAAASFLDLQDLCAICTDFIISELWSSNFLEYQIFAESQDYGIHGERVRTACWGYLCQSGAMELKEVLPKLSSQTLHALLTSDELWVPSEEKRSSSEMGTSTHSSSPKVKGKNLIDSGTNKQLESELGCMSLNDDLEGHNAAHNILVELADCVVESQTGVHSSRQQLQQGSCTKSHMEPRYHCNIERHSSSNSFSYTDDVRSSCSYLEMPIGIGASGLAGDGGVMEGPSEEGSCYQLNNNSWLSRDQRHCNSLNSSYNGLMPNEWGRCGMPPLSWGGRIVGRRQVKGYARGNCGVSGEEYDSFVNIFEGGSLLYCNMSFEALLNVRKHLEELGFPCKSINDGLWLQMLLSQRVQEISADTCKNCCLVSMSCACRQQFGFSHGVSAPGYCVQEHDHNNQSGNMGNVYVTDSTQGEGNGLFRPVRVHVRGAIDGLAGIGRGTTFVPATAWPPTRFVFSRVPYGMGNRNCQQSLANDDSEARADHNGDLTGDGLTALVGLSQGVNMANAPGDQTDRGYETDLQSRLAGPSVAGPSTSGITVQMLESPEHTIGIEWENANSSISLDMKTPLNHFPPFRFAVEFQDVHRLSDGQVKHSPEVFYAGSLWKVSVHAFNDEDPQGRRTLGLFLHRRKAEITDPLRKVHMYVDSREKVTLAVSVDLSIKKRGHGVWKLETDGNSLPKAPGMGLALSFVI</sequence>
<gene>
    <name evidence="1" type="ORF">LOK49_LG08G03209</name>
</gene>
<comment type="caution">
    <text evidence="1">The sequence shown here is derived from an EMBL/GenBank/DDBJ whole genome shotgun (WGS) entry which is preliminary data.</text>
</comment>
<proteinExistence type="predicted"/>
<dbReference type="EMBL" id="CM045766">
    <property type="protein sequence ID" value="KAI8003185.1"/>
    <property type="molecule type" value="Genomic_DNA"/>
</dbReference>
<evidence type="ECO:0000313" key="2">
    <source>
        <dbReference type="Proteomes" id="UP001060215"/>
    </source>
</evidence>
<protein>
    <submittedName>
        <fullName evidence="1">Kelch-like protein 3</fullName>
    </submittedName>
</protein>
<organism evidence="1 2">
    <name type="scientific">Camellia lanceoleosa</name>
    <dbReference type="NCBI Taxonomy" id="1840588"/>
    <lineage>
        <taxon>Eukaryota</taxon>
        <taxon>Viridiplantae</taxon>
        <taxon>Streptophyta</taxon>
        <taxon>Embryophyta</taxon>
        <taxon>Tracheophyta</taxon>
        <taxon>Spermatophyta</taxon>
        <taxon>Magnoliopsida</taxon>
        <taxon>eudicotyledons</taxon>
        <taxon>Gunneridae</taxon>
        <taxon>Pentapetalae</taxon>
        <taxon>asterids</taxon>
        <taxon>Ericales</taxon>
        <taxon>Theaceae</taxon>
        <taxon>Camellia</taxon>
    </lineage>
</organism>
<name>A0ACC0GQU1_9ERIC</name>